<organism evidence="3">
    <name type="scientific">viral metagenome</name>
    <dbReference type="NCBI Taxonomy" id="1070528"/>
    <lineage>
        <taxon>unclassified sequences</taxon>
        <taxon>metagenomes</taxon>
        <taxon>organismal metagenomes</taxon>
    </lineage>
</organism>
<name>A0A6C0IK50_9ZZZZ</name>
<keyword evidence="2" id="KW-0812">Transmembrane</keyword>
<keyword evidence="2" id="KW-1133">Transmembrane helix</keyword>
<dbReference type="EMBL" id="MN740207">
    <property type="protein sequence ID" value="QHT93342.1"/>
    <property type="molecule type" value="Genomic_DNA"/>
</dbReference>
<proteinExistence type="predicted"/>
<sequence length="104" mass="12104">MKFDKIHHINNQYIIWTIMSIIFAFIVYRVVFIHRILGNFLSDKEGFAKNKQGNSTQQITSMISNTGKKLTIVQKRSKGQQEKVDNMEKMIANVNKELNKKMNG</sequence>
<evidence type="ECO:0000256" key="1">
    <source>
        <dbReference type="SAM" id="Coils"/>
    </source>
</evidence>
<dbReference type="AlphaFoldDB" id="A0A6C0IK50"/>
<evidence type="ECO:0000313" key="3">
    <source>
        <dbReference type="EMBL" id="QHT93342.1"/>
    </source>
</evidence>
<feature type="transmembrane region" description="Helical" evidence="2">
    <location>
        <begin position="13"/>
        <end position="32"/>
    </location>
</feature>
<accession>A0A6C0IK50</accession>
<feature type="coiled-coil region" evidence="1">
    <location>
        <begin position="77"/>
        <end position="104"/>
    </location>
</feature>
<keyword evidence="1" id="KW-0175">Coiled coil</keyword>
<evidence type="ECO:0000256" key="2">
    <source>
        <dbReference type="SAM" id="Phobius"/>
    </source>
</evidence>
<protein>
    <submittedName>
        <fullName evidence="3">Uncharacterized protein</fullName>
    </submittedName>
</protein>
<reference evidence="3" key="1">
    <citation type="journal article" date="2020" name="Nature">
        <title>Giant virus diversity and host interactions through global metagenomics.</title>
        <authorList>
            <person name="Schulz F."/>
            <person name="Roux S."/>
            <person name="Paez-Espino D."/>
            <person name="Jungbluth S."/>
            <person name="Walsh D.A."/>
            <person name="Denef V.J."/>
            <person name="McMahon K.D."/>
            <person name="Konstantinidis K.T."/>
            <person name="Eloe-Fadrosh E.A."/>
            <person name="Kyrpides N.C."/>
            <person name="Woyke T."/>
        </authorList>
    </citation>
    <scope>NUCLEOTIDE SEQUENCE</scope>
    <source>
        <strain evidence="3">GVMAG-M-3300024252-29</strain>
    </source>
</reference>
<keyword evidence="2" id="KW-0472">Membrane</keyword>